<dbReference type="GO" id="GO:0032259">
    <property type="term" value="P:methylation"/>
    <property type="evidence" value="ECO:0007669"/>
    <property type="project" value="UniProtKB-KW"/>
</dbReference>
<dbReference type="InterPro" id="IPR029063">
    <property type="entry name" value="SAM-dependent_MTases_sf"/>
</dbReference>
<gene>
    <name evidence="5" type="ORF">RsY01_887</name>
</gene>
<organism evidence="5 6">
    <name type="scientific">Pseudolactococcus reticulitermitis</name>
    <dbReference type="NCBI Taxonomy" id="2025039"/>
    <lineage>
        <taxon>Bacteria</taxon>
        <taxon>Bacillati</taxon>
        <taxon>Bacillota</taxon>
        <taxon>Bacilli</taxon>
        <taxon>Lactobacillales</taxon>
        <taxon>Streptococcaceae</taxon>
        <taxon>Pseudolactococcus</taxon>
    </lineage>
</organism>
<evidence type="ECO:0000256" key="4">
    <source>
        <dbReference type="ARBA" id="ARBA00022747"/>
    </source>
</evidence>
<dbReference type="GO" id="GO:0008168">
    <property type="term" value="F:methyltransferase activity"/>
    <property type="evidence" value="ECO:0007669"/>
    <property type="project" value="UniProtKB-KW"/>
</dbReference>
<dbReference type="GO" id="GO:0009307">
    <property type="term" value="P:DNA restriction-modification system"/>
    <property type="evidence" value="ECO:0007669"/>
    <property type="project" value="UniProtKB-KW"/>
</dbReference>
<dbReference type="InterPro" id="IPR031303">
    <property type="entry name" value="C5_meth_CS"/>
</dbReference>
<keyword evidence="2" id="KW-0808">Transferase</keyword>
<dbReference type="SUPFAM" id="SSF53335">
    <property type="entry name" value="S-adenosyl-L-methionine-dependent methyltransferases"/>
    <property type="match status" value="1"/>
</dbReference>
<keyword evidence="1" id="KW-0489">Methyltransferase</keyword>
<dbReference type="InterPro" id="IPR001525">
    <property type="entry name" value="C5_MeTfrase"/>
</dbReference>
<keyword evidence="4" id="KW-0680">Restriction system</keyword>
<dbReference type="Gene3D" id="3.90.120.10">
    <property type="entry name" value="DNA Methylase, subunit A, domain 2"/>
    <property type="match status" value="1"/>
</dbReference>
<accession>A0A224WYV4</accession>
<dbReference type="Proteomes" id="UP000218689">
    <property type="component" value="Unassembled WGS sequence"/>
</dbReference>
<sequence>MQGGGQHPKIVVPVLTPDRAKKRQNGRRFKTDGEAMFTLTAQDRHGVLVKDMSEKGVINPLKGKTTNGWHFEQQVYDAIGLARTLKAGGGSGNIPKVITNVNPSRNGMNGNVYSSDGIAPTLTTNKGEGPKILQRPRGFNSGGEHEIAPTLSSSSWQENNLLKVGGIYTNDSPDFNHGPLDNLSRTIKANSHDAGVTDGIRIRKLTPRECWRLQGFPDWTFDKAQGVNSNSQLYKQAGNSVTVNVISEIAKRLV</sequence>
<dbReference type="PROSITE" id="PS00095">
    <property type="entry name" value="C5_MTASE_2"/>
    <property type="match status" value="1"/>
</dbReference>
<keyword evidence="3" id="KW-0949">S-adenosyl-L-methionine</keyword>
<dbReference type="REBASE" id="234757">
    <property type="entry name" value="M.LapRsy01ORF886P"/>
</dbReference>
<dbReference type="AlphaFoldDB" id="A0A224WYV4"/>
<evidence type="ECO:0000256" key="2">
    <source>
        <dbReference type="ARBA" id="ARBA00022679"/>
    </source>
</evidence>
<evidence type="ECO:0000313" key="6">
    <source>
        <dbReference type="Proteomes" id="UP000218689"/>
    </source>
</evidence>
<proteinExistence type="predicted"/>
<evidence type="ECO:0000256" key="1">
    <source>
        <dbReference type="ARBA" id="ARBA00022603"/>
    </source>
</evidence>
<dbReference type="EMBL" id="BEDT01000002">
    <property type="protein sequence ID" value="GAX47288.1"/>
    <property type="molecule type" value="Genomic_DNA"/>
</dbReference>
<dbReference type="Pfam" id="PF00145">
    <property type="entry name" value="DNA_methylase"/>
    <property type="match status" value="1"/>
</dbReference>
<evidence type="ECO:0000256" key="3">
    <source>
        <dbReference type="ARBA" id="ARBA00022691"/>
    </source>
</evidence>
<protein>
    <submittedName>
        <fullName evidence="5">Uncharacterized protein</fullName>
    </submittedName>
</protein>
<name>A0A224WYV4_9LACT</name>
<reference evidence="6" key="1">
    <citation type="submission" date="2017-08" db="EMBL/GenBank/DDBJ databases">
        <title>Draft genome sequence of Lactococcus sp. strain Rs-Y01, isolated from the gut of the lower termite Reticulitermes speratus.</title>
        <authorList>
            <person name="Ohkuma M."/>
            <person name="Yuki M."/>
        </authorList>
    </citation>
    <scope>NUCLEOTIDE SEQUENCE [LARGE SCALE GENOMIC DNA]</scope>
    <source>
        <strain evidence="6">Rs-Y01</strain>
    </source>
</reference>
<comment type="caution">
    <text evidence="5">The sequence shown here is derived from an EMBL/GenBank/DDBJ whole genome shotgun (WGS) entry which is preliminary data.</text>
</comment>
<keyword evidence="6" id="KW-1185">Reference proteome</keyword>
<evidence type="ECO:0000313" key="5">
    <source>
        <dbReference type="EMBL" id="GAX47288.1"/>
    </source>
</evidence>